<dbReference type="InterPro" id="IPR005495">
    <property type="entry name" value="LptG/LptF_permease"/>
</dbReference>
<dbReference type="PATRIC" id="fig|760154.4.peg.228"/>
<accession>I3XUD4</accession>
<feature type="transmembrane region" description="Helical" evidence="6">
    <location>
        <begin position="332"/>
        <end position="350"/>
    </location>
</feature>
<evidence type="ECO:0000256" key="3">
    <source>
        <dbReference type="ARBA" id="ARBA00022692"/>
    </source>
</evidence>
<comment type="subcellular location">
    <subcellularLocation>
        <location evidence="1">Cell membrane</location>
        <topology evidence="1">Multi-pass membrane protein</topology>
    </subcellularLocation>
</comment>
<evidence type="ECO:0000256" key="1">
    <source>
        <dbReference type="ARBA" id="ARBA00004651"/>
    </source>
</evidence>
<name>I3XUD4_SULBS</name>
<reference evidence="7 8" key="1">
    <citation type="submission" date="2012-06" db="EMBL/GenBank/DDBJ databases">
        <title>Complete sequence of Sulfurospirillum barnesii SES-3.</title>
        <authorList>
            <consortium name="US DOE Joint Genome Institute"/>
            <person name="Lucas S."/>
            <person name="Han J."/>
            <person name="Lapidus A."/>
            <person name="Cheng J.-F."/>
            <person name="Goodwin L."/>
            <person name="Pitluck S."/>
            <person name="Peters L."/>
            <person name="Ovchinnikova G."/>
            <person name="Lu M."/>
            <person name="Detter J.C."/>
            <person name="Han C."/>
            <person name="Tapia R."/>
            <person name="Land M."/>
            <person name="Hauser L."/>
            <person name="Kyrpides N."/>
            <person name="Ivanova N."/>
            <person name="Pagani I."/>
            <person name="Stolz J."/>
            <person name="Arkin A."/>
            <person name="Dehal P."/>
            <person name="Oremland R."/>
            <person name="Saltikov C."/>
            <person name="Basu P."/>
            <person name="Hollibaugh J."/>
            <person name="Newman D."/>
            <person name="Stolyar S."/>
            <person name="Hazen T."/>
            <person name="Woyke T."/>
        </authorList>
    </citation>
    <scope>NUCLEOTIDE SEQUENCE [LARGE SCALE GENOMIC DNA]</scope>
    <source>
        <strain evidence="8">ATCC 700032 / DSM 10660 / SES-3</strain>
    </source>
</reference>
<dbReference type="STRING" id="760154.Sulba_0231"/>
<dbReference type="RefSeq" id="WP_014768442.1">
    <property type="nucleotide sequence ID" value="NC_018002.1"/>
</dbReference>
<dbReference type="EMBL" id="CP003333">
    <property type="protein sequence ID" value="AFL67558.1"/>
    <property type="molecule type" value="Genomic_DNA"/>
</dbReference>
<dbReference type="PANTHER" id="PTHR33529">
    <property type="entry name" value="SLR0882 PROTEIN-RELATED"/>
    <property type="match status" value="1"/>
</dbReference>
<dbReference type="OrthoDB" id="5372305at2"/>
<feature type="transmembrane region" description="Helical" evidence="6">
    <location>
        <begin position="96"/>
        <end position="114"/>
    </location>
</feature>
<dbReference type="KEGG" id="sba:Sulba_0231"/>
<dbReference type="HOGENOM" id="CLU_065978_0_0_7"/>
<gene>
    <name evidence="7" type="ordered locus">Sulba_0231</name>
</gene>
<evidence type="ECO:0000313" key="8">
    <source>
        <dbReference type="Proteomes" id="UP000006176"/>
    </source>
</evidence>
<sequence>MKLFEKYIIMHYLKNVFVIFLGLDLFYVGVDLLSNYKNIPDSANLQLLYALFQAMNAINYVLPLSIVFGMIVTYFTMLKTNEIICMYASSISKKALARPLFFSALALSILYVSLNFTEFAYAHEYGSNLKKYNRISTSSEDLFLKHNNQYIYFKKLDPLKQIAYDVSIFEVNDVDVNRIIRAKTASFINNAWLLREVDIINKPYISSLDDKGFSKEKRESLSAMENFKPKIMDNVYQSDFSLSIRDGIDALRFFTVQGVNTTKIKATLFYQIFFPFFAPFLIVILFYKAPLMGRYYNTAWVASVFAFITLLIWSGLFLLSRLAINGVLLSEIAILAPILLLGFVALYFYAKRT</sequence>
<keyword evidence="4 6" id="KW-1133">Transmembrane helix</keyword>
<dbReference type="GO" id="GO:0015920">
    <property type="term" value="P:lipopolysaccharide transport"/>
    <property type="evidence" value="ECO:0007669"/>
    <property type="project" value="TreeGrafter"/>
</dbReference>
<evidence type="ECO:0000256" key="4">
    <source>
        <dbReference type="ARBA" id="ARBA00022989"/>
    </source>
</evidence>
<evidence type="ECO:0000313" key="7">
    <source>
        <dbReference type="EMBL" id="AFL67558.1"/>
    </source>
</evidence>
<feature type="transmembrane region" description="Helical" evidence="6">
    <location>
        <begin position="12"/>
        <end position="30"/>
    </location>
</feature>
<feature type="transmembrane region" description="Helical" evidence="6">
    <location>
        <begin position="50"/>
        <end position="75"/>
    </location>
</feature>
<feature type="transmembrane region" description="Helical" evidence="6">
    <location>
        <begin position="299"/>
        <end position="320"/>
    </location>
</feature>
<dbReference type="Proteomes" id="UP000006176">
    <property type="component" value="Chromosome"/>
</dbReference>
<evidence type="ECO:0000256" key="6">
    <source>
        <dbReference type="SAM" id="Phobius"/>
    </source>
</evidence>
<dbReference type="eggNOG" id="COG0795">
    <property type="taxonomic scope" value="Bacteria"/>
</dbReference>
<evidence type="ECO:0000256" key="2">
    <source>
        <dbReference type="ARBA" id="ARBA00022475"/>
    </source>
</evidence>
<feature type="transmembrane region" description="Helical" evidence="6">
    <location>
        <begin position="268"/>
        <end position="287"/>
    </location>
</feature>
<keyword evidence="5 6" id="KW-0472">Membrane</keyword>
<dbReference type="GO" id="GO:0043190">
    <property type="term" value="C:ATP-binding cassette (ABC) transporter complex"/>
    <property type="evidence" value="ECO:0007669"/>
    <property type="project" value="TreeGrafter"/>
</dbReference>
<proteinExistence type="predicted"/>
<keyword evidence="2" id="KW-1003">Cell membrane</keyword>
<evidence type="ECO:0000256" key="5">
    <source>
        <dbReference type="ARBA" id="ARBA00023136"/>
    </source>
</evidence>
<dbReference type="AlphaFoldDB" id="I3XUD4"/>
<dbReference type="PANTHER" id="PTHR33529:SF6">
    <property type="entry name" value="YJGP_YJGQ FAMILY PERMEASE"/>
    <property type="match status" value="1"/>
</dbReference>
<keyword evidence="8" id="KW-1185">Reference proteome</keyword>
<keyword evidence="3 6" id="KW-0812">Transmembrane</keyword>
<protein>
    <submittedName>
        <fullName evidence="7">Putative permease</fullName>
    </submittedName>
</protein>
<dbReference type="Pfam" id="PF03739">
    <property type="entry name" value="LptF_LptG"/>
    <property type="match status" value="1"/>
</dbReference>
<organism evidence="7 8">
    <name type="scientific">Sulfurospirillum barnesii (strain ATCC 700032 / DSM 10660 / SES-3)</name>
    <dbReference type="NCBI Taxonomy" id="760154"/>
    <lineage>
        <taxon>Bacteria</taxon>
        <taxon>Pseudomonadati</taxon>
        <taxon>Campylobacterota</taxon>
        <taxon>Epsilonproteobacteria</taxon>
        <taxon>Campylobacterales</taxon>
        <taxon>Sulfurospirillaceae</taxon>
        <taxon>Sulfurospirillum</taxon>
    </lineage>
</organism>